<sequence length="156" mass="16804">MVDRATLVSQLQTARKRFATTTSPLDESHSTFAPDPVLYTVAGHVAHTADAIEWFVEGAFGDGWDLDLDASIAKARAVESLAEARAWLDRAFERAISTVEGSADEELLAPIPDTRIMGGAPRAAVVHEIVDHTAHHRGSLAAYARLLGQAPPMLYS</sequence>
<dbReference type="SUPFAM" id="SSF109854">
    <property type="entry name" value="DinB/YfiT-like putative metalloenzymes"/>
    <property type="match status" value="1"/>
</dbReference>
<accession>A0ABU9EB39</accession>
<dbReference type="RefSeq" id="WP_405280818.1">
    <property type="nucleotide sequence ID" value="NZ_CP144380.1"/>
</dbReference>
<reference evidence="2 3" key="1">
    <citation type="submission" date="2024-02" db="EMBL/GenBank/DDBJ databases">
        <title>A novel Gemmatimonadota bacterium.</title>
        <authorList>
            <person name="Du Z.-J."/>
            <person name="Ye Y.-Q."/>
        </authorList>
    </citation>
    <scope>NUCLEOTIDE SEQUENCE [LARGE SCALE GENOMIC DNA]</scope>
    <source>
        <strain evidence="2 3">DH-20</strain>
    </source>
</reference>
<evidence type="ECO:0000259" key="1">
    <source>
        <dbReference type="Pfam" id="PF12867"/>
    </source>
</evidence>
<comment type="caution">
    <text evidence="2">The sequence shown here is derived from an EMBL/GenBank/DDBJ whole genome shotgun (WGS) entry which is preliminary data.</text>
</comment>
<evidence type="ECO:0000313" key="3">
    <source>
        <dbReference type="Proteomes" id="UP001484239"/>
    </source>
</evidence>
<name>A0ABU9EB39_9BACT</name>
<organism evidence="2 3">
    <name type="scientific">Gaopeijia maritima</name>
    <dbReference type="NCBI Taxonomy" id="3119007"/>
    <lineage>
        <taxon>Bacteria</taxon>
        <taxon>Pseudomonadati</taxon>
        <taxon>Gemmatimonadota</taxon>
        <taxon>Longimicrobiia</taxon>
        <taxon>Gaopeijiales</taxon>
        <taxon>Gaopeijiaceae</taxon>
        <taxon>Gaopeijia</taxon>
    </lineage>
</organism>
<protein>
    <submittedName>
        <fullName evidence="2">DinB family protein</fullName>
    </submittedName>
</protein>
<dbReference type="Gene3D" id="1.20.120.450">
    <property type="entry name" value="dinb family like domain"/>
    <property type="match status" value="1"/>
</dbReference>
<gene>
    <name evidence="2" type="ORF">WI372_13265</name>
</gene>
<feature type="domain" description="DinB-like" evidence="1">
    <location>
        <begin position="10"/>
        <end position="138"/>
    </location>
</feature>
<proteinExistence type="predicted"/>
<keyword evidence="3" id="KW-1185">Reference proteome</keyword>
<dbReference type="InterPro" id="IPR034660">
    <property type="entry name" value="DinB/YfiT-like"/>
</dbReference>
<dbReference type="EMBL" id="JBBHLI010000008">
    <property type="protein sequence ID" value="MEK9501956.1"/>
    <property type="molecule type" value="Genomic_DNA"/>
</dbReference>
<dbReference type="Pfam" id="PF12867">
    <property type="entry name" value="DinB_2"/>
    <property type="match status" value="1"/>
</dbReference>
<evidence type="ECO:0000313" key="2">
    <source>
        <dbReference type="EMBL" id="MEK9501956.1"/>
    </source>
</evidence>
<dbReference type="InterPro" id="IPR024775">
    <property type="entry name" value="DinB-like"/>
</dbReference>
<dbReference type="Proteomes" id="UP001484239">
    <property type="component" value="Unassembled WGS sequence"/>
</dbReference>